<name>A0ACA9SHR5_9GLOM</name>
<evidence type="ECO:0000313" key="2">
    <source>
        <dbReference type="Proteomes" id="UP000789920"/>
    </source>
</evidence>
<dbReference type="Proteomes" id="UP000789920">
    <property type="component" value="Unassembled WGS sequence"/>
</dbReference>
<protein>
    <submittedName>
        <fullName evidence="1">28515_t:CDS:1</fullName>
    </submittedName>
</protein>
<sequence>MPHKNDRSIEWPSIEEFQYQHLQQKGEWFFNLNIPPSLVSAWHSNVSNIPTFST</sequence>
<gene>
    <name evidence="1" type="ORF">RPERSI_LOCUS30746</name>
</gene>
<proteinExistence type="predicted"/>
<feature type="non-terminal residue" evidence="1">
    <location>
        <position position="54"/>
    </location>
</feature>
<comment type="caution">
    <text evidence="1">The sequence shown here is derived from an EMBL/GenBank/DDBJ whole genome shotgun (WGS) entry which is preliminary data.</text>
</comment>
<reference evidence="1" key="1">
    <citation type="submission" date="2021-06" db="EMBL/GenBank/DDBJ databases">
        <authorList>
            <person name="Kallberg Y."/>
            <person name="Tangrot J."/>
            <person name="Rosling A."/>
        </authorList>
    </citation>
    <scope>NUCLEOTIDE SEQUENCE</scope>
    <source>
        <strain evidence="1">MA461A</strain>
    </source>
</reference>
<keyword evidence="2" id="KW-1185">Reference proteome</keyword>
<accession>A0ACA9SHR5</accession>
<evidence type="ECO:0000313" key="1">
    <source>
        <dbReference type="EMBL" id="CAG8838637.1"/>
    </source>
</evidence>
<organism evidence="1 2">
    <name type="scientific">Racocetra persica</name>
    <dbReference type="NCBI Taxonomy" id="160502"/>
    <lineage>
        <taxon>Eukaryota</taxon>
        <taxon>Fungi</taxon>
        <taxon>Fungi incertae sedis</taxon>
        <taxon>Mucoromycota</taxon>
        <taxon>Glomeromycotina</taxon>
        <taxon>Glomeromycetes</taxon>
        <taxon>Diversisporales</taxon>
        <taxon>Gigasporaceae</taxon>
        <taxon>Racocetra</taxon>
    </lineage>
</organism>
<dbReference type="EMBL" id="CAJVQC010121173">
    <property type="protein sequence ID" value="CAG8838637.1"/>
    <property type="molecule type" value="Genomic_DNA"/>
</dbReference>